<dbReference type="PANTHER" id="PTHR43441:SF12">
    <property type="entry name" value="RIBOSOMAL N-ACETYLTRANSFERASE YDAF-RELATED"/>
    <property type="match status" value="1"/>
</dbReference>
<evidence type="ECO:0000313" key="2">
    <source>
        <dbReference type="EMBL" id="MDJ1484406.1"/>
    </source>
</evidence>
<sequence length="182" mass="21612">MLFSRARTIPFQLRLLQAEDASQLFYTIHTNRAYLRQWLPWVDGTLNVEDSLAFIEDTITQYKQGECVVAAIWCENRIVGCIGLNNIQTFHQKAEIGYWLSRNYQEKGIITRACRQMINYAFDELKLNRVEILVAEKNRRSRSVAERLGFEEEGLLRNYYRHRQEFVDVVIYGMLKKYWKSS</sequence>
<evidence type="ECO:0000259" key="1">
    <source>
        <dbReference type="PROSITE" id="PS51186"/>
    </source>
</evidence>
<dbReference type="GO" id="GO:1990189">
    <property type="term" value="F:protein N-terminal-serine acetyltransferase activity"/>
    <property type="evidence" value="ECO:0007669"/>
    <property type="project" value="TreeGrafter"/>
</dbReference>
<gene>
    <name evidence="2" type="ORF">QNI16_28165</name>
</gene>
<reference evidence="2" key="1">
    <citation type="submission" date="2023-05" db="EMBL/GenBank/DDBJ databases">
        <authorList>
            <person name="Zhang X."/>
        </authorList>
    </citation>
    <scope>NUCLEOTIDE SEQUENCE</scope>
    <source>
        <strain evidence="2">YF14B1</strain>
    </source>
</reference>
<dbReference type="AlphaFoldDB" id="A0AAE3QWC1"/>
<feature type="domain" description="N-acetyltransferase" evidence="1">
    <location>
        <begin position="26"/>
        <end position="177"/>
    </location>
</feature>
<keyword evidence="2" id="KW-0808">Transferase</keyword>
<dbReference type="PROSITE" id="PS51186">
    <property type="entry name" value="GNAT"/>
    <property type="match status" value="1"/>
</dbReference>
<accession>A0AAE3QWC1</accession>
<dbReference type="RefSeq" id="WP_313985656.1">
    <property type="nucleotide sequence ID" value="NZ_JASJOS010000014.1"/>
</dbReference>
<organism evidence="2 3">
    <name type="scientific">Xanthocytophaga flava</name>
    <dbReference type="NCBI Taxonomy" id="3048013"/>
    <lineage>
        <taxon>Bacteria</taxon>
        <taxon>Pseudomonadati</taxon>
        <taxon>Bacteroidota</taxon>
        <taxon>Cytophagia</taxon>
        <taxon>Cytophagales</taxon>
        <taxon>Rhodocytophagaceae</taxon>
        <taxon>Xanthocytophaga</taxon>
    </lineage>
</organism>
<dbReference type="SUPFAM" id="SSF55729">
    <property type="entry name" value="Acyl-CoA N-acyltransferases (Nat)"/>
    <property type="match status" value="1"/>
</dbReference>
<dbReference type="PANTHER" id="PTHR43441">
    <property type="entry name" value="RIBOSOMAL-PROTEIN-SERINE ACETYLTRANSFERASE"/>
    <property type="match status" value="1"/>
</dbReference>
<evidence type="ECO:0000313" key="3">
    <source>
        <dbReference type="Proteomes" id="UP001241110"/>
    </source>
</evidence>
<protein>
    <submittedName>
        <fullName evidence="2">GNAT family protein</fullName>
        <ecNumber evidence="2">2.-.-.-</ecNumber>
    </submittedName>
</protein>
<dbReference type="InterPro" id="IPR000182">
    <property type="entry name" value="GNAT_dom"/>
</dbReference>
<dbReference type="Gene3D" id="3.40.630.30">
    <property type="match status" value="1"/>
</dbReference>
<dbReference type="Proteomes" id="UP001241110">
    <property type="component" value="Unassembled WGS sequence"/>
</dbReference>
<comment type="caution">
    <text evidence="2">The sequence shown here is derived from an EMBL/GenBank/DDBJ whole genome shotgun (WGS) entry which is preliminary data.</text>
</comment>
<dbReference type="EC" id="2.-.-.-" evidence="2"/>
<name>A0AAE3QWC1_9BACT</name>
<dbReference type="InterPro" id="IPR051908">
    <property type="entry name" value="Ribosomal_N-acetyltransferase"/>
</dbReference>
<dbReference type="GO" id="GO:0008999">
    <property type="term" value="F:protein-N-terminal-alanine acetyltransferase activity"/>
    <property type="evidence" value="ECO:0007669"/>
    <property type="project" value="TreeGrafter"/>
</dbReference>
<dbReference type="GO" id="GO:0005737">
    <property type="term" value="C:cytoplasm"/>
    <property type="evidence" value="ECO:0007669"/>
    <property type="project" value="TreeGrafter"/>
</dbReference>
<dbReference type="EMBL" id="JASJOS010000014">
    <property type="protein sequence ID" value="MDJ1484406.1"/>
    <property type="molecule type" value="Genomic_DNA"/>
</dbReference>
<dbReference type="InterPro" id="IPR016181">
    <property type="entry name" value="Acyl_CoA_acyltransferase"/>
</dbReference>
<proteinExistence type="predicted"/>
<dbReference type="Pfam" id="PF13302">
    <property type="entry name" value="Acetyltransf_3"/>
    <property type="match status" value="1"/>
</dbReference>